<evidence type="ECO:0000256" key="2">
    <source>
        <dbReference type="ARBA" id="ARBA00023125"/>
    </source>
</evidence>
<dbReference type="InterPro" id="IPR036388">
    <property type="entry name" value="WH-like_DNA-bd_sf"/>
</dbReference>
<dbReference type="CDD" id="cd00090">
    <property type="entry name" value="HTH_ARSR"/>
    <property type="match status" value="1"/>
</dbReference>
<dbReference type="PANTHER" id="PTHR43132">
    <property type="entry name" value="ARSENICAL RESISTANCE OPERON REPRESSOR ARSR-RELATED"/>
    <property type="match status" value="1"/>
</dbReference>
<gene>
    <name evidence="6" type="ORF">OFY01_30730</name>
</gene>
<evidence type="ECO:0000313" key="6">
    <source>
        <dbReference type="EMBL" id="MCX3064057.1"/>
    </source>
</evidence>
<dbReference type="PANTHER" id="PTHR43132:SF6">
    <property type="entry name" value="HTH-TYPE TRANSCRIPTIONAL REPRESSOR CZRA"/>
    <property type="match status" value="1"/>
</dbReference>
<sequence>MGVWQVDADTLAGSRFVLSRLAETTASLKKLHQARAAHPGERRWLDTYLPAYRARLAADPVTARLVEAAFGAAWNADFITPTPHGAAEDDLDEGLARIRATSPEGVRADLSVSSPGPLPAQVRDAEDPAGRVAELLAWVWRRTVLPEWPRRRRVLEADVVARTRQLTVGGWAAAFSGMRHTMRWRGDGRLQINTHAYPPRDVSGARLLFVPVTPEQGWVSCPEPPGGGRADRYAVVYPCAAVLADAGRPAPPQGLSALIGAARAHVLVLLAGPLTTTQLVALTGQGLGSVGRHLKVLLGAGLVERRRTGRSVLYFRTVAGDALVGAGGGLPGPVRRPPDAGNLR</sequence>
<feature type="region of interest" description="Disordered" evidence="4">
    <location>
        <begin position="106"/>
        <end position="125"/>
    </location>
</feature>
<dbReference type="InterPro" id="IPR001845">
    <property type="entry name" value="HTH_ArsR_DNA-bd_dom"/>
</dbReference>
<evidence type="ECO:0000313" key="7">
    <source>
        <dbReference type="Proteomes" id="UP001163064"/>
    </source>
</evidence>
<dbReference type="InterPro" id="IPR011991">
    <property type="entry name" value="ArsR-like_HTH"/>
</dbReference>
<dbReference type="EMBL" id="JAPHNL010000331">
    <property type="protein sequence ID" value="MCX3064057.1"/>
    <property type="molecule type" value="Genomic_DNA"/>
</dbReference>
<evidence type="ECO:0000259" key="5">
    <source>
        <dbReference type="SMART" id="SM00418"/>
    </source>
</evidence>
<organism evidence="6 7">
    <name type="scientific">Streptomyces beihaiensis</name>
    <dbReference type="NCBI Taxonomy" id="2984495"/>
    <lineage>
        <taxon>Bacteria</taxon>
        <taxon>Bacillati</taxon>
        <taxon>Actinomycetota</taxon>
        <taxon>Actinomycetes</taxon>
        <taxon>Kitasatosporales</taxon>
        <taxon>Streptomycetaceae</taxon>
        <taxon>Streptomyces</taxon>
    </lineage>
</organism>
<dbReference type="SUPFAM" id="SSF46785">
    <property type="entry name" value="Winged helix' DNA-binding domain"/>
    <property type="match status" value="1"/>
</dbReference>
<accession>A0ABT3U3Z7</accession>
<keyword evidence="2" id="KW-0238">DNA-binding</keyword>
<dbReference type="RefSeq" id="WP_266605498.1">
    <property type="nucleotide sequence ID" value="NZ_JAPHNL010000331.1"/>
</dbReference>
<evidence type="ECO:0000256" key="3">
    <source>
        <dbReference type="ARBA" id="ARBA00023163"/>
    </source>
</evidence>
<dbReference type="SMART" id="SM00418">
    <property type="entry name" value="HTH_ARSR"/>
    <property type="match status" value="1"/>
</dbReference>
<dbReference type="Proteomes" id="UP001163064">
    <property type="component" value="Unassembled WGS sequence"/>
</dbReference>
<dbReference type="Pfam" id="PF01022">
    <property type="entry name" value="HTH_5"/>
    <property type="match status" value="1"/>
</dbReference>
<evidence type="ECO:0000256" key="4">
    <source>
        <dbReference type="SAM" id="MobiDB-lite"/>
    </source>
</evidence>
<proteinExistence type="predicted"/>
<feature type="domain" description="HTH arsR-type" evidence="5">
    <location>
        <begin position="253"/>
        <end position="328"/>
    </location>
</feature>
<name>A0ABT3U3Z7_9ACTN</name>
<keyword evidence="7" id="KW-1185">Reference proteome</keyword>
<comment type="caution">
    <text evidence="6">The sequence shown here is derived from an EMBL/GenBank/DDBJ whole genome shotgun (WGS) entry which is preliminary data.</text>
</comment>
<dbReference type="Gene3D" id="1.10.10.10">
    <property type="entry name" value="Winged helix-like DNA-binding domain superfamily/Winged helix DNA-binding domain"/>
    <property type="match status" value="1"/>
</dbReference>
<evidence type="ECO:0000256" key="1">
    <source>
        <dbReference type="ARBA" id="ARBA00023015"/>
    </source>
</evidence>
<reference evidence="6" key="1">
    <citation type="submission" date="2022-10" db="EMBL/GenBank/DDBJ databases">
        <title>Streptomyces beihaiensis sp. nov., a chitin degrading actinobacterium, isolated from shrimp pond soil.</title>
        <authorList>
            <person name="Xie J."/>
            <person name="Shen N."/>
        </authorList>
    </citation>
    <scope>NUCLEOTIDE SEQUENCE</scope>
    <source>
        <strain evidence="6">GXMU-J5</strain>
    </source>
</reference>
<protein>
    <submittedName>
        <fullName evidence="6">Helix-turn-helix domain-containing protein</fullName>
    </submittedName>
</protein>
<dbReference type="InterPro" id="IPR051011">
    <property type="entry name" value="Metal_resp_trans_reg"/>
</dbReference>
<keyword evidence="1" id="KW-0805">Transcription regulation</keyword>
<keyword evidence="3" id="KW-0804">Transcription</keyword>
<dbReference type="InterPro" id="IPR036390">
    <property type="entry name" value="WH_DNA-bd_sf"/>
</dbReference>